<dbReference type="PANTHER" id="PTHR43477">
    <property type="entry name" value="DIHYDROANTICAPSIN 7-DEHYDROGENASE"/>
    <property type="match status" value="1"/>
</dbReference>
<dbReference type="Gene3D" id="3.40.50.720">
    <property type="entry name" value="NAD(P)-binding Rossmann-like Domain"/>
    <property type="match status" value="1"/>
</dbReference>
<dbReference type="Pfam" id="PF13561">
    <property type="entry name" value="adh_short_C2"/>
    <property type="match status" value="1"/>
</dbReference>
<comment type="similarity">
    <text evidence="1">Belongs to the short-chain dehydrogenases/reductases (SDR) family.</text>
</comment>
<evidence type="ECO:0000256" key="1">
    <source>
        <dbReference type="ARBA" id="ARBA00006484"/>
    </source>
</evidence>
<dbReference type="PANTHER" id="PTHR43477:SF1">
    <property type="entry name" value="DIHYDROANTICAPSIN 7-DEHYDROGENASE"/>
    <property type="match status" value="1"/>
</dbReference>
<dbReference type="RefSeq" id="WP_380845825.1">
    <property type="nucleotide sequence ID" value="NZ_JBHSKM010000002.1"/>
</dbReference>
<dbReference type="InterPro" id="IPR036291">
    <property type="entry name" value="NAD(P)-bd_dom_sf"/>
</dbReference>
<evidence type="ECO:0000313" key="3">
    <source>
        <dbReference type="EMBL" id="MFC5212730.1"/>
    </source>
</evidence>
<keyword evidence="4" id="KW-1185">Reference proteome</keyword>
<dbReference type="EMBL" id="JBHSKM010000002">
    <property type="protein sequence ID" value="MFC5212730.1"/>
    <property type="molecule type" value="Genomic_DNA"/>
</dbReference>
<comment type="caution">
    <text evidence="3">The sequence shown here is derived from an EMBL/GenBank/DDBJ whole genome shotgun (WGS) entry which is preliminary data.</text>
</comment>
<proteinExistence type="inferred from homology"/>
<name>A0ABW0CA86_STRCD</name>
<dbReference type="SUPFAM" id="SSF51735">
    <property type="entry name" value="NAD(P)-binding Rossmann-fold domains"/>
    <property type="match status" value="1"/>
</dbReference>
<accession>A0ABW0CA86</accession>
<protein>
    <submittedName>
        <fullName evidence="3">SDR family oxidoreductase</fullName>
    </submittedName>
</protein>
<dbReference type="CDD" id="cd05233">
    <property type="entry name" value="SDR_c"/>
    <property type="match status" value="1"/>
</dbReference>
<dbReference type="Proteomes" id="UP001596263">
    <property type="component" value="Unassembled WGS sequence"/>
</dbReference>
<evidence type="ECO:0000313" key="4">
    <source>
        <dbReference type="Proteomes" id="UP001596263"/>
    </source>
</evidence>
<organism evidence="3 4">
    <name type="scientific">Streptomyces coerulescens</name>
    <dbReference type="NCBI Taxonomy" id="29304"/>
    <lineage>
        <taxon>Bacteria</taxon>
        <taxon>Bacillati</taxon>
        <taxon>Actinomycetota</taxon>
        <taxon>Actinomycetes</taxon>
        <taxon>Kitasatosporales</taxon>
        <taxon>Streptomycetaceae</taxon>
        <taxon>Streptomyces</taxon>
    </lineage>
</organism>
<dbReference type="InterPro" id="IPR051122">
    <property type="entry name" value="SDR_DHRS6-like"/>
</dbReference>
<sequence>MSSVLVVGGTSGIGREFARVRAGRGDEVVVTGRDAHRAGTAAKETGAARGLALDLSRPKEIAAALAGVGRVDHLVIAGISRDENRVSDYDIEAALRLVTLKLVGYTEVVHALGPRLHDDSAVVLFGGQAKERPYPGATTVATVNAGVHGLVNTLAVELAPVRVNAVHPGVVGDSPYWAGKPEEVLAGLRARTPGGRLATMSDVVDAVDFLLRNRSVNAVELAVDGGWLLG</sequence>
<gene>
    <name evidence="3" type="ORF">ACFPQ9_02660</name>
</gene>
<keyword evidence="2" id="KW-0560">Oxidoreductase</keyword>
<dbReference type="PRINTS" id="PR00081">
    <property type="entry name" value="GDHRDH"/>
</dbReference>
<reference evidence="4" key="1">
    <citation type="journal article" date="2019" name="Int. J. Syst. Evol. Microbiol.">
        <title>The Global Catalogue of Microorganisms (GCM) 10K type strain sequencing project: providing services to taxonomists for standard genome sequencing and annotation.</title>
        <authorList>
            <consortium name="The Broad Institute Genomics Platform"/>
            <consortium name="The Broad Institute Genome Sequencing Center for Infectious Disease"/>
            <person name="Wu L."/>
            <person name="Ma J."/>
        </authorList>
    </citation>
    <scope>NUCLEOTIDE SEQUENCE [LARGE SCALE GENOMIC DNA]</scope>
    <source>
        <strain evidence="4">KCTC 42586</strain>
    </source>
</reference>
<evidence type="ECO:0000256" key="2">
    <source>
        <dbReference type="ARBA" id="ARBA00023002"/>
    </source>
</evidence>
<dbReference type="InterPro" id="IPR002347">
    <property type="entry name" value="SDR_fam"/>
</dbReference>